<dbReference type="GO" id="GO:0009044">
    <property type="term" value="F:xylan 1,4-beta-xylosidase activity"/>
    <property type="evidence" value="ECO:0007669"/>
    <property type="project" value="InterPro"/>
</dbReference>
<dbReference type="EMBL" id="JBBNAG010000008">
    <property type="protein sequence ID" value="KAK9111075.1"/>
    <property type="molecule type" value="Genomic_DNA"/>
</dbReference>
<evidence type="ECO:0000256" key="7">
    <source>
        <dbReference type="ARBA" id="ARBA00023295"/>
    </source>
</evidence>
<dbReference type="PANTHER" id="PTHR42721">
    <property type="entry name" value="SUGAR HYDROLASE-RELATED"/>
    <property type="match status" value="1"/>
</dbReference>
<comment type="similarity">
    <text evidence="2">Belongs to the glycosyl hydrolase 3 family.</text>
</comment>
<dbReference type="AlphaFoldDB" id="A0AAP0I9F2"/>
<gene>
    <name evidence="10" type="ORF">Scep_018594</name>
</gene>
<evidence type="ECO:0000256" key="1">
    <source>
        <dbReference type="ARBA" id="ARBA00004613"/>
    </source>
</evidence>
<dbReference type="Pfam" id="PF00933">
    <property type="entry name" value="Glyco_hydro_3"/>
    <property type="match status" value="1"/>
</dbReference>
<evidence type="ECO:0000256" key="4">
    <source>
        <dbReference type="ARBA" id="ARBA00022729"/>
    </source>
</evidence>
<evidence type="ECO:0000256" key="3">
    <source>
        <dbReference type="ARBA" id="ARBA00022525"/>
    </source>
</evidence>
<reference evidence="10 11" key="1">
    <citation type="submission" date="2024-01" db="EMBL/GenBank/DDBJ databases">
        <title>Genome assemblies of Stephania.</title>
        <authorList>
            <person name="Yang L."/>
        </authorList>
    </citation>
    <scope>NUCLEOTIDE SEQUENCE [LARGE SCALE GENOMIC DNA]</scope>
    <source>
        <strain evidence="10">JXDWG</strain>
        <tissue evidence="10">Leaf</tissue>
    </source>
</reference>
<keyword evidence="3" id="KW-0964">Secreted</keyword>
<dbReference type="Pfam" id="PF14310">
    <property type="entry name" value="Fn3-like"/>
    <property type="match status" value="1"/>
</dbReference>
<dbReference type="PRINTS" id="PR00133">
    <property type="entry name" value="GLHYDRLASE3"/>
</dbReference>
<dbReference type="InterPro" id="IPR013783">
    <property type="entry name" value="Ig-like_fold"/>
</dbReference>
<keyword evidence="5" id="KW-0378">Hydrolase</keyword>
<dbReference type="InterPro" id="IPR026891">
    <property type="entry name" value="Fn3-like"/>
</dbReference>
<dbReference type="GO" id="GO:0046556">
    <property type="term" value="F:alpha-L-arabinofuranosidase activity"/>
    <property type="evidence" value="ECO:0007669"/>
    <property type="project" value="TreeGrafter"/>
</dbReference>
<name>A0AAP0I9F2_9MAGN</name>
<keyword evidence="11" id="KW-1185">Reference proteome</keyword>
<dbReference type="Proteomes" id="UP001419268">
    <property type="component" value="Unassembled WGS sequence"/>
</dbReference>
<dbReference type="InterPro" id="IPR001764">
    <property type="entry name" value="Glyco_hydro_3_N"/>
</dbReference>
<evidence type="ECO:0000259" key="9">
    <source>
        <dbReference type="SMART" id="SM01217"/>
    </source>
</evidence>
<dbReference type="SMART" id="SM01217">
    <property type="entry name" value="Fn3_like"/>
    <property type="match status" value="1"/>
</dbReference>
<dbReference type="SUPFAM" id="SSF51445">
    <property type="entry name" value="(Trans)glycosidases"/>
    <property type="match status" value="1"/>
</dbReference>
<protein>
    <recommendedName>
        <fullName evidence="9">Fibronectin type III-like domain-containing protein</fullName>
    </recommendedName>
</protein>
<feature type="chain" id="PRO_5042866764" description="Fibronectin type III-like domain-containing protein" evidence="8">
    <location>
        <begin position="24"/>
        <end position="775"/>
    </location>
</feature>
<keyword evidence="6" id="KW-0325">Glycoprotein</keyword>
<dbReference type="GO" id="GO:0005576">
    <property type="term" value="C:extracellular region"/>
    <property type="evidence" value="ECO:0007669"/>
    <property type="project" value="UniProtKB-SubCell"/>
</dbReference>
<comment type="caution">
    <text evidence="10">The sequence shown here is derived from an EMBL/GenBank/DDBJ whole genome shotgun (WGS) entry which is preliminary data.</text>
</comment>
<dbReference type="FunFam" id="3.40.50.1700:FF:000001">
    <property type="entry name" value="probable beta-D-xylosidase 2"/>
    <property type="match status" value="1"/>
</dbReference>
<evidence type="ECO:0000256" key="6">
    <source>
        <dbReference type="ARBA" id="ARBA00023180"/>
    </source>
</evidence>
<accession>A0AAP0I9F2</accession>
<sequence>MALQGALKLFSTFFFFIIIFCYANEPPFACDQASSATKSFIFCDTKLPIKRRVDDLMSLLTIDEKISQLDTTAAPIRRLGIPGYTWWSESLHGLAYAGPGISFNGTIRSATSFPQVILSAASFDPHLWFRIAQAIGIEARALYNAGQANGMTFWSPNINIFRDPRWGRGQETPGEDPSMSGKYAVSYVRGIQGDSFEGKNVNGVGQLQASACCKHLIAYDLESLERRQRYTFDAKVTAKDLADTYEPPFQKCVQEGRANGIMCAYNQVNGVPNCANFDFLTTKARGQWGFDGYIVSDCDAVSIIYEAQRYAKTPEDAVAYVLKSGMDVNCGGYLLKHTKSALDKKKISEGDINRALSNLFSTRIKLGLFNGNPKQLPFGDIGSNQVCSQDHQALALEAARRGIVLLQNTAKILPLPKTQTNSLAVIGPNANVDRTLLGIYSGPSCKIVSPLQALKSYVKNTHYLKGCDSVACTSTSIREAVYLAKSVDYVVLIMGLDETQEKEGQDRVSLGLPGRQESLVSRVADAAKKPVILVILSGGPVDISFAKNNSKIGGIIWAGYPGEAGGTALAEIIFGDHNPGGKLPMTWYPKDFTKVPMTDMRMRPDAATGYPGRTYRFYTGKPVFKFGHGLTYSRYVYAFNSIELKKLDLRQYRSIQAMENGTSASYLSVSEIGNENCDKLKFTATVGVRNVGEMSGKHPVLLFAKPSVRRNGSPIKQLVGFQSVHLNAGEETQVEFGLSPCEHLSRANEEGLMVMERGGYFLVVGEEMQHIRVVL</sequence>
<dbReference type="InterPro" id="IPR017853">
    <property type="entry name" value="GH"/>
</dbReference>
<dbReference type="Gene3D" id="3.20.20.300">
    <property type="entry name" value="Glycoside hydrolase, family 3, N-terminal domain"/>
    <property type="match status" value="1"/>
</dbReference>
<dbReference type="InterPro" id="IPR036962">
    <property type="entry name" value="Glyco_hydro_3_N_sf"/>
</dbReference>
<dbReference type="GO" id="GO:0045493">
    <property type="term" value="P:xylan catabolic process"/>
    <property type="evidence" value="ECO:0007669"/>
    <property type="project" value="InterPro"/>
</dbReference>
<comment type="subcellular location">
    <subcellularLocation>
        <location evidence="1">Secreted</location>
    </subcellularLocation>
</comment>
<dbReference type="GO" id="GO:0031222">
    <property type="term" value="P:arabinan catabolic process"/>
    <property type="evidence" value="ECO:0007669"/>
    <property type="project" value="TreeGrafter"/>
</dbReference>
<evidence type="ECO:0000256" key="8">
    <source>
        <dbReference type="SAM" id="SignalP"/>
    </source>
</evidence>
<evidence type="ECO:0000256" key="2">
    <source>
        <dbReference type="ARBA" id="ARBA00005336"/>
    </source>
</evidence>
<dbReference type="InterPro" id="IPR002772">
    <property type="entry name" value="Glyco_hydro_3_C"/>
</dbReference>
<proteinExistence type="inferred from homology"/>
<dbReference type="SUPFAM" id="SSF52279">
    <property type="entry name" value="Beta-D-glucan exohydrolase, C-terminal domain"/>
    <property type="match status" value="1"/>
</dbReference>
<dbReference type="FunFam" id="3.20.20.300:FF:000004">
    <property type="entry name" value="probable beta-D-xylosidase 7"/>
    <property type="match status" value="1"/>
</dbReference>
<dbReference type="Pfam" id="PF01915">
    <property type="entry name" value="Glyco_hydro_3_C"/>
    <property type="match status" value="1"/>
</dbReference>
<dbReference type="InterPro" id="IPR044993">
    <property type="entry name" value="BXL"/>
</dbReference>
<keyword evidence="7" id="KW-0326">Glycosidase</keyword>
<feature type="signal peptide" evidence="8">
    <location>
        <begin position="1"/>
        <end position="23"/>
    </location>
</feature>
<dbReference type="GO" id="GO:0009505">
    <property type="term" value="C:plant-type cell wall"/>
    <property type="evidence" value="ECO:0007669"/>
    <property type="project" value="TreeGrafter"/>
</dbReference>
<dbReference type="Gene3D" id="3.40.50.1700">
    <property type="entry name" value="Glycoside hydrolase family 3 C-terminal domain"/>
    <property type="match status" value="1"/>
</dbReference>
<organism evidence="10 11">
    <name type="scientific">Stephania cephalantha</name>
    <dbReference type="NCBI Taxonomy" id="152367"/>
    <lineage>
        <taxon>Eukaryota</taxon>
        <taxon>Viridiplantae</taxon>
        <taxon>Streptophyta</taxon>
        <taxon>Embryophyta</taxon>
        <taxon>Tracheophyta</taxon>
        <taxon>Spermatophyta</taxon>
        <taxon>Magnoliopsida</taxon>
        <taxon>Ranunculales</taxon>
        <taxon>Menispermaceae</taxon>
        <taxon>Menispermoideae</taxon>
        <taxon>Cissampelideae</taxon>
        <taxon>Stephania</taxon>
    </lineage>
</organism>
<evidence type="ECO:0000313" key="10">
    <source>
        <dbReference type="EMBL" id="KAK9111075.1"/>
    </source>
</evidence>
<feature type="domain" description="Fibronectin type III-like" evidence="9">
    <location>
        <begin position="698"/>
        <end position="768"/>
    </location>
</feature>
<keyword evidence="4 8" id="KW-0732">Signal</keyword>
<dbReference type="PANTHER" id="PTHR42721:SF3">
    <property type="entry name" value="BETA-D-XYLOSIDASE 5-RELATED"/>
    <property type="match status" value="1"/>
</dbReference>
<dbReference type="InterPro" id="IPR036881">
    <property type="entry name" value="Glyco_hydro_3_C_sf"/>
</dbReference>
<evidence type="ECO:0000313" key="11">
    <source>
        <dbReference type="Proteomes" id="UP001419268"/>
    </source>
</evidence>
<evidence type="ECO:0000256" key="5">
    <source>
        <dbReference type="ARBA" id="ARBA00022801"/>
    </source>
</evidence>
<dbReference type="Gene3D" id="2.60.40.10">
    <property type="entry name" value="Immunoglobulins"/>
    <property type="match status" value="1"/>
</dbReference>